<dbReference type="InterPro" id="IPR023130">
    <property type="entry name" value="Ta0600-like_sf"/>
</dbReference>
<dbReference type="Pfam" id="PF03685">
    <property type="entry name" value="UPF0147"/>
    <property type="match status" value="1"/>
</dbReference>
<dbReference type="AlphaFoldDB" id="A0A830GS73"/>
<gene>
    <name evidence="3" type="ORF">GCM10007981_06220</name>
</gene>
<dbReference type="Proteomes" id="UP000610960">
    <property type="component" value="Unassembled WGS sequence"/>
</dbReference>
<dbReference type="SUPFAM" id="SSF158436">
    <property type="entry name" value="Ta0600-like"/>
    <property type="match status" value="1"/>
</dbReference>
<evidence type="ECO:0000313" key="3">
    <source>
        <dbReference type="EMBL" id="GGP20007.1"/>
    </source>
</evidence>
<name>A0A830GS73_9CREN</name>
<accession>A0A830GS73</accession>
<reference evidence="3" key="2">
    <citation type="submission" date="2020-09" db="EMBL/GenBank/DDBJ databases">
        <authorList>
            <person name="Sun Q."/>
            <person name="Ohkuma M."/>
        </authorList>
    </citation>
    <scope>NUCLEOTIDE SEQUENCE</scope>
    <source>
        <strain evidence="3">JCM 10088</strain>
    </source>
</reference>
<dbReference type="OrthoDB" id="65304at2157"/>
<reference evidence="3" key="1">
    <citation type="journal article" date="2014" name="Int. J. Syst. Evol. Microbiol.">
        <title>Complete genome sequence of Corynebacterium casei LMG S-19264T (=DSM 44701T), isolated from a smear-ripened cheese.</title>
        <authorList>
            <consortium name="US DOE Joint Genome Institute (JGI-PGF)"/>
            <person name="Walter F."/>
            <person name="Albersmeier A."/>
            <person name="Kalinowski J."/>
            <person name="Ruckert C."/>
        </authorList>
    </citation>
    <scope>NUCLEOTIDE SEQUENCE</scope>
    <source>
        <strain evidence="3">JCM 10088</strain>
    </source>
</reference>
<keyword evidence="4" id="KW-1185">Reference proteome</keyword>
<protein>
    <recommendedName>
        <fullName evidence="2">UPF0147 protein GCM10007981_06220</fullName>
    </recommendedName>
</protein>
<proteinExistence type="inferred from homology"/>
<dbReference type="HAMAP" id="MF_00342">
    <property type="entry name" value="UPF0147"/>
    <property type="match status" value="1"/>
</dbReference>
<evidence type="ECO:0000313" key="4">
    <source>
        <dbReference type="Proteomes" id="UP000610960"/>
    </source>
</evidence>
<evidence type="ECO:0000256" key="1">
    <source>
        <dbReference type="ARBA" id="ARBA00005958"/>
    </source>
</evidence>
<comment type="caution">
    <text evidence="3">The sequence shown here is derived from an EMBL/GenBank/DDBJ whole genome shotgun (WGS) entry which is preliminary data.</text>
</comment>
<dbReference type="Gene3D" id="1.20.1440.50">
    <property type="entry name" value="Ta0600-like"/>
    <property type="match status" value="1"/>
</dbReference>
<dbReference type="NCBIfam" id="NF003319">
    <property type="entry name" value="PRK04330.1"/>
    <property type="match status" value="1"/>
</dbReference>
<sequence length="92" mass="10411">MSNQNINSEVQEKITQALYYLERIVQDMGIPRNIRRAASESVKILRNAQMSPSLRAATVIGILDDVLSDPNMPLFSRVMILQIIAVLEQVRD</sequence>
<comment type="similarity">
    <text evidence="1 2">Belongs to the UPF0147 family.</text>
</comment>
<organism evidence="3 4">
    <name type="scientific">Thermocladium modestius</name>
    <dbReference type="NCBI Taxonomy" id="62609"/>
    <lineage>
        <taxon>Archaea</taxon>
        <taxon>Thermoproteota</taxon>
        <taxon>Thermoprotei</taxon>
        <taxon>Thermoproteales</taxon>
        <taxon>Thermoproteaceae</taxon>
        <taxon>Thermocladium</taxon>
    </lineage>
</organism>
<dbReference type="InterPro" id="IPR005354">
    <property type="entry name" value="UPF0147"/>
</dbReference>
<evidence type="ECO:0000256" key="2">
    <source>
        <dbReference type="HAMAP-Rule" id="MF_00342"/>
    </source>
</evidence>
<dbReference type="EMBL" id="BMNL01000001">
    <property type="protein sequence ID" value="GGP20007.1"/>
    <property type="molecule type" value="Genomic_DNA"/>
</dbReference>
<dbReference type="RefSeq" id="WP_075060187.1">
    <property type="nucleotide sequence ID" value="NZ_BMNL01000001.1"/>
</dbReference>